<feature type="compositionally biased region" description="Basic and acidic residues" evidence="5">
    <location>
        <begin position="406"/>
        <end position="419"/>
    </location>
</feature>
<dbReference type="InterPro" id="IPR030387">
    <property type="entry name" value="G_Bms1/Tsr1_dom"/>
</dbReference>
<dbReference type="GO" id="GO:0000462">
    <property type="term" value="P:maturation of SSU-rRNA from tricistronic rRNA transcript (SSU-rRNA, 5.8S rRNA, LSU-rRNA)"/>
    <property type="evidence" value="ECO:0007669"/>
    <property type="project" value="TreeGrafter"/>
</dbReference>
<evidence type="ECO:0000313" key="7">
    <source>
        <dbReference type="EMBL" id="KAG0687198.1"/>
    </source>
</evidence>
<dbReference type="PANTHER" id="PTHR12858">
    <property type="entry name" value="RIBOSOME BIOGENESIS PROTEIN"/>
    <property type="match status" value="1"/>
</dbReference>
<dbReference type="GO" id="GO:0003924">
    <property type="term" value="F:GTPase activity"/>
    <property type="evidence" value="ECO:0007669"/>
    <property type="project" value="TreeGrafter"/>
</dbReference>
<dbReference type="PROSITE" id="PS51714">
    <property type="entry name" value="G_BMS1"/>
    <property type="match status" value="1"/>
</dbReference>
<sequence length="769" mass="89300">MAGHRSTLKKANKSFKSPHSSKRSLKASNKGKVEKISANNKAIRVTSKNERKNHSNQLKKNKIDKSLQVQSLFNSNKIEKIITILPLTKNQSPYQILSLILQDEIKISIDEFIKKLNGDNIFEISLKKFKSNLKFIIPDFSNLISILDACKVSDFVIFGLSSIEEVDPIYGEQIIRSVEAQGISTTFAVLPDIVSNYPKKNLQLDVYKSLFSYYQHFFPNVDKLFTLENKNDNSNLLRTLCQKIPKGIHWRDNRGYMIADHLDKIQFNENENILIIDGIVRGTGFNINGLIHLQGFGDFQIEKIEKFEVHGDKISGINDILIPTKKESLNIFQDKEIDDLSMDELDDNELSDNDYSDNELDDWNLVEKKIQSKRKRLPKGMSEYQARWMKDEEIEAMIQEVGLQDNDIKDNNDEESIRNDDDDMNNDDEVEVEEEDDIIEMDISPEEHERQLQEYRKREREEQDFPDEIELRFDEIATDRLSKYRGVKSLASCFWDYDENDERKPEHWLDFFRVKNYKIYRNQLLKKFKLTTNVVAGDRVRISIKFQDNDFLKLSKPKIKPFVIYSLLPNENKLSVSNFSIQTWESYDEPIKSKESMIVQYGFRRYSINPLFSQHTRNSNNVAKFQRFLHKGQVAVATAIVPISFTNVPALFFKSNSDGSNLEILCQGTFENTDFTRILAKRVVLTGEVFKIHKSVVTIRFMFHNSDDVNAYKNVPLFSKMGRSGFIKESLGTHGDFKASFDSKLNQQDVIGMELFKRVWPKQGSLVPF</sequence>
<evidence type="ECO:0000259" key="6">
    <source>
        <dbReference type="PROSITE" id="PS51714"/>
    </source>
</evidence>
<protein>
    <recommendedName>
        <fullName evidence="6">Bms1-type G domain-containing protein</fullName>
    </recommendedName>
</protein>
<dbReference type="SMART" id="SM00785">
    <property type="entry name" value="AARP2CN"/>
    <property type="match status" value="1"/>
</dbReference>
<dbReference type="GO" id="GO:0000479">
    <property type="term" value="P:endonucleolytic cleavage of tricistronic rRNA transcript (SSU-rRNA, 5.8S rRNA, LSU-rRNA)"/>
    <property type="evidence" value="ECO:0007669"/>
    <property type="project" value="TreeGrafter"/>
</dbReference>
<keyword evidence="8" id="KW-1185">Reference proteome</keyword>
<evidence type="ECO:0000256" key="4">
    <source>
        <dbReference type="ARBA" id="ARBA00038288"/>
    </source>
</evidence>
<dbReference type="EMBL" id="PUHW01000300">
    <property type="protein sequence ID" value="KAG0687198.1"/>
    <property type="molecule type" value="Genomic_DNA"/>
</dbReference>
<dbReference type="SMART" id="SM01362">
    <property type="entry name" value="DUF663"/>
    <property type="match status" value="1"/>
</dbReference>
<proteinExistence type="inferred from homology"/>
<dbReference type="GO" id="GO:0034511">
    <property type="term" value="F:U3 snoRNA binding"/>
    <property type="evidence" value="ECO:0007669"/>
    <property type="project" value="TreeGrafter"/>
</dbReference>
<comment type="caution">
    <text evidence="7">The sequence shown here is derived from an EMBL/GenBank/DDBJ whole genome shotgun (WGS) entry which is preliminary data.</text>
</comment>
<comment type="subcellular location">
    <subcellularLocation>
        <location evidence="1">Nucleus</location>
        <location evidence="1">Nucleolus</location>
    </subcellularLocation>
</comment>
<dbReference type="InterPro" id="IPR012948">
    <property type="entry name" value="AARP2CN"/>
</dbReference>
<evidence type="ECO:0000256" key="3">
    <source>
        <dbReference type="ARBA" id="ARBA00023242"/>
    </source>
</evidence>
<dbReference type="Proteomes" id="UP000697127">
    <property type="component" value="Unassembled WGS sequence"/>
</dbReference>
<dbReference type="GO" id="GO:0005730">
    <property type="term" value="C:nucleolus"/>
    <property type="evidence" value="ECO:0007669"/>
    <property type="project" value="UniProtKB-SubCell"/>
</dbReference>
<feature type="domain" description="Bms1-type G" evidence="6">
    <location>
        <begin position="78"/>
        <end position="246"/>
    </location>
</feature>
<dbReference type="Pfam" id="PF08142">
    <property type="entry name" value="AARP2CN"/>
    <property type="match status" value="1"/>
</dbReference>
<dbReference type="OrthoDB" id="119302at2759"/>
<accession>A0A9P7BFC9</accession>
<keyword evidence="2" id="KW-0690">Ribosome biogenesis</keyword>
<comment type="similarity">
    <text evidence="4">Belongs to the TRAFAC class translation factor GTPase superfamily. Bms1-like GTPase family. TSR1 subfamily.</text>
</comment>
<feature type="compositionally biased region" description="Basic residues" evidence="5">
    <location>
        <begin position="1"/>
        <end position="13"/>
    </location>
</feature>
<gene>
    <name evidence="7" type="ORF">C6P40_002749</name>
</gene>
<evidence type="ECO:0000256" key="1">
    <source>
        <dbReference type="ARBA" id="ARBA00004604"/>
    </source>
</evidence>
<dbReference type="InterPro" id="IPR039761">
    <property type="entry name" value="Bms1/Tsr1"/>
</dbReference>
<name>A0A9P7BFC9_9ASCO</name>
<dbReference type="InterPro" id="IPR007034">
    <property type="entry name" value="BMS1_TSR1_C"/>
</dbReference>
<dbReference type="Pfam" id="PF22298">
    <property type="entry name" value="Tsr1_G-like"/>
    <property type="match status" value="1"/>
</dbReference>
<evidence type="ECO:0000256" key="5">
    <source>
        <dbReference type="SAM" id="MobiDB-lite"/>
    </source>
</evidence>
<evidence type="ECO:0000313" key="8">
    <source>
        <dbReference type="Proteomes" id="UP000697127"/>
    </source>
</evidence>
<dbReference type="Pfam" id="PF04950">
    <property type="entry name" value="RIBIOP_C"/>
    <property type="match status" value="1"/>
</dbReference>
<organism evidence="7 8">
    <name type="scientific">Pichia californica</name>
    <dbReference type="NCBI Taxonomy" id="460514"/>
    <lineage>
        <taxon>Eukaryota</taxon>
        <taxon>Fungi</taxon>
        <taxon>Dikarya</taxon>
        <taxon>Ascomycota</taxon>
        <taxon>Saccharomycotina</taxon>
        <taxon>Pichiomycetes</taxon>
        <taxon>Pichiales</taxon>
        <taxon>Pichiaceae</taxon>
        <taxon>Pichia</taxon>
    </lineage>
</organism>
<reference evidence="7" key="1">
    <citation type="submission" date="2020-11" db="EMBL/GenBank/DDBJ databases">
        <title>Kefir isolates.</title>
        <authorList>
            <person name="Marcisauskas S."/>
            <person name="Kim Y."/>
            <person name="Blasche S."/>
        </authorList>
    </citation>
    <scope>NUCLEOTIDE SEQUENCE</scope>
    <source>
        <strain evidence="7">Olga-1</strain>
    </source>
</reference>
<feature type="region of interest" description="Disordered" evidence="5">
    <location>
        <begin position="403"/>
        <end position="428"/>
    </location>
</feature>
<dbReference type="AlphaFoldDB" id="A0A9P7BFC9"/>
<feature type="region of interest" description="Disordered" evidence="5">
    <location>
        <begin position="1"/>
        <end position="60"/>
    </location>
</feature>
<dbReference type="PANTHER" id="PTHR12858:SF1">
    <property type="entry name" value="PRE-RRNA-PROCESSING PROTEIN TSR1 HOMOLOG"/>
    <property type="match status" value="1"/>
</dbReference>
<keyword evidence="3" id="KW-0539">Nucleus</keyword>
<dbReference type="GO" id="GO:0005525">
    <property type="term" value="F:GTP binding"/>
    <property type="evidence" value="ECO:0007669"/>
    <property type="project" value="TreeGrafter"/>
</dbReference>
<evidence type="ECO:0000256" key="2">
    <source>
        <dbReference type="ARBA" id="ARBA00022517"/>
    </source>
</evidence>
<dbReference type="GO" id="GO:0030688">
    <property type="term" value="C:preribosome, small subunit precursor"/>
    <property type="evidence" value="ECO:0007669"/>
    <property type="project" value="TreeGrafter"/>
</dbReference>